<dbReference type="SUPFAM" id="SSF55681">
    <property type="entry name" value="Class II aaRS and biotin synthetases"/>
    <property type="match status" value="1"/>
</dbReference>
<dbReference type="EMBL" id="MQVX01000001">
    <property type="protein sequence ID" value="PQJ15596.1"/>
    <property type="molecule type" value="Genomic_DNA"/>
</dbReference>
<keyword evidence="4" id="KW-1185">Reference proteome</keyword>
<dbReference type="Gene3D" id="3.30.930.10">
    <property type="entry name" value="Bira Bifunctional Protein, Domain 2"/>
    <property type="match status" value="1"/>
</dbReference>
<comment type="caution">
    <text evidence="3">The sequence shown here is derived from an EMBL/GenBank/DDBJ whole genome shotgun (WGS) entry which is preliminary data.</text>
</comment>
<dbReference type="GO" id="GO:0004077">
    <property type="term" value="F:biotin--[biotin carboxyl-carrier protein] ligase activity"/>
    <property type="evidence" value="ECO:0007669"/>
    <property type="project" value="InterPro"/>
</dbReference>
<sequence>MKWIKLDATPSTNAYLKKLLEEVPFFEEVAVTTKRQTQGRGQRGTTWQSEGGKNLTMSYLHLPNSLEASRQFELNMGVALGVLDVLEAYGLPELSVKWPNDILSSAYKVGGILIENQLKGRFLNSAIVGLGLNVHQEEFTDLPQARSLIHCAPGPYHLEKMSKAFVEAWKRRLEPLSLRPRSPLLKEEYESRLFGKDQWNDFREPKSEVFQAQVQGVEESGKLRLELKSGEQRLYDLKEVEMIYSS</sequence>
<name>A0A2S7T813_9FLAO</name>
<dbReference type="InterPro" id="IPR004408">
    <property type="entry name" value="Biotin_CoA_COase_ligase"/>
</dbReference>
<dbReference type="NCBIfam" id="TIGR00121">
    <property type="entry name" value="birA_ligase"/>
    <property type="match status" value="1"/>
</dbReference>
<dbReference type="OrthoDB" id="9807064at2"/>
<dbReference type="PANTHER" id="PTHR12835:SF5">
    <property type="entry name" value="BIOTIN--PROTEIN LIGASE"/>
    <property type="match status" value="1"/>
</dbReference>
<accession>A0A2S7T813</accession>
<evidence type="ECO:0000256" key="1">
    <source>
        <dbReference type="ARBA" id="ARBA00022598"/>
    </source>
</evidence>
<proteinExistence type="predicted"/>
<organism evidence="3 4">
    <name type="scientific">Aureicoccus marinus</name>
    <dbReference type="NCBI Taxonomy" id="754435"/>
    <lineage>
        <taxon>Bacteria</taxon>
        <taxon>Pseudomonadati</taxon>
        <taxon>Bacteroidota</taxon>
        <taxon>Flavobacteriia</taxon>
        <taxon>Flavobacteriales</taxon>
        <taxon>Flavobacteriaceae</taxon>
        <taxon>Aureicoccus</taxon>
    </lineage>
</organism>
<keyword evidence="1 3" id="KW-0436">Ligase</keyword>
<feature type="domain" description="BPL/LPL catalytic" evidence="2">
    <location>
        <begin position="1"/>
        <end position="177"/>
    </location>
</feature>
<evidence type="ECO:0000259" key="2">
    <source>
        <dbReference type="PROSITE" id="PS51733"/>
    </source>
</evidence>
<dbReference type="Pfam" id="PF03099">
    <property type="entry name" value="BPL_LplA_LipB"/>
    <property type="match status" value="1"/>
</dbReference>
<dbReference type="InterPro" id="IPR004143">
    <property type="entry name" value="BPL_LPL_catalytic"/>
</dbReference>
<gene>
    <name evidence="3" type="ORF">BST99_07510</name>
</gene>
<dbReference type="PROSITE" id="PS51733">
    <property type="entry name" value="BPL_LPL_CATALYTIC"/>
    <property type="match status" value="1"/>
</dbReference>
<dbReference type="Proteomes" id="UP000239366">
    <property type="component" value="Unassembled WGS sequence"/>
</dbReference>
<dbReference type="AlphaFoldDB" id="A0A2S7T813"/>
<reference evidence="4" key="1">
    <citation type="submission" date="2016-11" db="EMBL/GenBank/DDBJ databases">
        <title>Trade-off between light-utilization and light-protection in marine flavobacteria.</title>
        <authorList>
            <person name="Kumagai Y."/>
            <person name="Yoshizawa S."/>
            <person name="Kogure K."/>
        </authorList>
    </citation>
    <scope>NUCLEOTIDE SEQUENCE [LARGE SCALE GENOMIC DNA]</scope>
    <source>
        <strain evidence="4">SG-18</strain>
    </source>
</reference>
<dbReference type="InterPro" id="IPR045864">
    <property type="entry name" value="aa-tRNA-synth_II/BPL/LPL"/>
</dbReference>
<evidence type="ECO:0000313" key="3">
    <source>
        <dbReference type="EMBL" id="PQJ15596.1"/>
    </source>
</evidence>
<dbReference type="PANTHER" id="PTHR12835">
    <property type="entry name" value="BIOTIN PROTEIN LIGASE"/>
    <property type="match status" value="1"/>
</dbReference>
<dbReference type="RefSeq" id="WP_105001246.1">
    <property type="nucleotide sequence ID" value="NZ_MQVX01000001.1"/>
</dbReference>
<protein>
    <submittedName>
        <fullName evidence="3">Biotin--[acetyl-CoA-carboxylase] ligase</fullName>
    </submittedName>
</protein>
<evidence type="ECO:0000313" key="4">
    <source>
        <dbReference type="Proteomes" id="UP000239366"/>
    </source>
</evidence>
<dbReference type="CDD" id="cd16442">
    <property type="entry name" value="BPL"/>
    <property type="match status" value="1"/>
</dbReference>
<dbReference type="GO" id="GO:0005737">
    <property type="term" value="C:cytoplasm"/>
    <property type="evidence" value="ECO:0007669"/>
    <property type="project" value="TreeGrafter"/>
</dbReference>